<evidence type="ECO:0000313" key="1">
    <source>
        <dbReference type="EnsemblPlants" id="PGSC0003DMT400030871"/>
    </source>
</evidence>
<dbReference type="Gramene" id="PGSC0003DMT400030871">
    <property type="protein sequence ID" value="PGSC0003DMT400030871"/>
    <property type="gene ID" value="PGSC0003DMG400011829"/>
</dbReference>
<dbReference type="EnsemblPlants" id="PGSC0003DMT400030871">
    <property type="protein sequence ID" value="PGSC0003DMT400030871"/>
    <property type="gene ID" value="PGSC0003DMG400011829"/>
</dbReference>
<dbReference type="HOGENOM" id="CLU_1263442_0_0_1"/>
<dbReference type="SUPFAM" id="SSF53756">
    <property type="entry name" value="UDP-Glycosyltransferase/glycogen phosphorylase"/>
    <property type="match status" value="1"/>
</dbReference>
<accession>M1AUX1</accession>
<sequence length="219" mass="24374">MCGENPSSDAEMMEPPPGFPVDSSIKLHKYEARLIVALHLMGKNSSNSGSGSGSVSFTQRLLLAFQDGDAIAFKTTREIEGPYCEIVEHKFKKPVALAGPVLLEPIETSNTEENWSKWLKKFQEKTVILCAFGRECNLKKDQFQELVLGLELTGYPFFAALKLPIEAETIEEALPEGFKERTQGKYIVHSGWAEKQLMLSHPSVGCLSLIVAGIRYRRP</sequence>
<dbReference type="InterPro" id="IPR050481">
    <property type="entry name" value="UDP-glycosyltransf_plant"/>
</dbReference>
<dbReference type="AlphaFoldDB" id="M1AUX1"/>
<dbReference type="GO" id="GO:0035251">
    <property type="term" value="F:UDP-glucosyltransferase activity"/>
    <property type="evidence" value="ECO:0000318"/>
    <property type="project" value="GO_Central"/>
</dbReference>
<protein>
    <submittedName>
        <fullName evidence="1">Glucosyltransferase</fullName>
    </submittedName>
</protein>
<dbReference type="eggNOG" id="KOG1192">
    <property type="taxonomic scope" value="Eukaryota"/>
</dbReference>
<name>M1AUX1_SOLTU</name>
<proteinExistence type="predicted"/>
<keyword evidence="2" id="KW-1185">Reference proteome</keyword>
<dbReference type="PaxDb" id="4113-PGSC0003DMT400030871"/>
<dbReference type="Gene3D" id="3.40.50.2000">
    <property type="entry name" value="Glycogen Phosphorylase B"/>
    <property type="match status" value="2"/>
</dbReference>
<organism evidence="1 2">
    <name type="scientific">Solanum tuberosum</name>
    <name type="common">Potato</name>
    <dbReference type="NCBI Taxonomy" id="4113"/>
    <lineage>
        <taxon>Eukaryota</taxon>
        <taxon>Viridiplantae</taxon>
        <taxon>Streptophyta</taxon>
        <taxon>Embryophyta</taxon>
        <taxon>Tracheophyta</taxon>
        <taxon>Spermatophyta</taxon>
        <taxon>Magnoliopsida</taxon>
        <taxon>eudicotyledons</taxon>
        <taxon>Gunneridae</taxon>
        <taxon>Pentapetalae</taxon>
        <taxon>asterids</taxon>
        <taxon>lamiids</taxon>
        <taxon>Solanales</taxon>
        <taxon>Solanaceae</taxon>
        <taxon>Solanoideae</taxon>
        <taxon>Solaneae</taxon>
        <taxon>Solanum</taxon>
    </lineage>
</organism>
<reference evidence="2" key="1">
    <citation type="journal article" date="2011" name="Nature">
        <title>Genome sequence and analysis of the tuber crop potato.</title>
        <authorList>
            <consortium name="The Potato Genome Sequencing Consortium"/>
        </authorList>
    </citation>
    <scope>NUCLEOTIDE SEQUENCE [LARGE SCALE GENOMIC DNA]</scope>
    <source>
        <strain evidence="2">cv. DM1-3 516 R44</strain>
    </source>
</reference>
<evidence type="ECO:0000313" key="2">
    <source>
        <dbReference type="Proteomes" id="UP000011115"/>
    </source>
</evidence>
<dbReference type="PANTHER" id="PTHR48049">
    <property type="entry name" value="GLYCOSYLTRANSFERASE"/>
    <property type="match status" value="1"/>
</dbReference>
<dbReference type="STRING" id="4113.M1AUX1"/>
<reference evidence="1" key="2">
    <citation type="submission" date="2015-06" db="UniProtKB">
        <authorList>
            <consortium name="EnsemblPlants"/>
        </authorList>
    </citation>
    <scope>IDENTIFICATION</scope>
    <source>
        <strain evidence="1">DM1-3 516 R44</strain>
    </source>
</reference>
<dbReference type="InParanoid" id="M1AUX1"/>
<dbReference type="PANTHER" id="PTHR48049:SF34">
    <property type="entry name" value="UDP-GLYCOSYLTRANSFERASE 79B30-LIKE"/>
    <property type="match status" value="1"/>
</dbReference>
<gene>
    <name evidence="1" type="primary">LOC107062810</name>
</gene>
<dbReference type="Proteomes" id="UP000011115">
    <property type="component" value="Unassembled WGS sequence"/>
</dbReference>